<evidence type="ECO:0000256" key="1">
    <source>
        <dbReference type="ARBA" id="ARBA00004651"/>
    </source>
</evidence>
<dbReference type="GO" id="GO:0005886">
    <property type="term" value="C:plasma membrane"/>
    <property type="evidence" value="ECO:0007669"/>
    <property type="project" value="UniProtKB-SubCell"/>
</dbReference>
<comment type="subcellular location">
    <subcellularLocation>
        <location evidence="1">Cell membrane</location>
        <topology evidence="1">Multi-pass membrane protein</topology>
    </subcellularLocation>
</comment>
<evidence type="ECO:0000256" key="2">
    <source>
        <dbReference type="ARBA" id="ARBA00022475"/>
    </source>
</evidence>
<dbReference type="GO" id="GO:0016763">
    <property type="term" value="F:pentosyltransferase activity"/>
    <property type="evidence" value="ECO:0007669"/>
    <property type="project" value="TreeGrafter"/>
</dbReference>
<evidence type="ECO:0000256" key="7">
    <source>
        <dbReference type="ARBA" id="ARBA00023136"/>
    </source>
</evidence>
<dbReference type="EMBL" id="QOVI01000009">
    <property type="protein sequence ID" value="RXG11719.1"/>
    <property type="molecule type" value="Genomic_DNA"/>
</dbReference>
<dbReference type="InterPro" id="IPR038731">
    <property type="entry name" value="RgtA/B/C-like"/>
</dbReference>
<dbReference type="PANTHER" id="PTHR33908">
    <property type="entry name" value="MANNOSYLTRANSFERASE YKCB-RELATED"/>
    <property type="match status" value="1"/>
</dbReference>
<evidence type="ECO:0000256" key="4">
    <source>
        <dbReference type="ARBA" id="ARBA00022679"/>
    </source>
</evidence>
<evidence type="ECO:0000259" key="9">
    <source>
        <dbReference type="Pfam" id="PF13231"/>
    </source>
</evidence>
<organism evidence="10 11">
    <name type="scientific">Leeuwenhoekiella aestuarii</name>
    <dbReference type="NCBI Taxonomy" id="2249426"/>
    <lineage>
        <taxon>Bacteria</taxon>
        <taxon>Pseudomonadati</taxon>
        <taxon>Bacteroidota</taxon>
        <taxon>Flavobacteriia</taxon>
        <taxon>Flavobacteriales</taxon>
        <taxon>Flavobacteriaceae</taxon>
        <taxon>Leeuwenhoekiella</taxon>
    </lineage>
</organism>
<dbReference type="GO" id="GO:0009103">
    <property type="term" value="P:lipopolysaccharide biosynthetic process"/>
    <property type="evidence" value="ECO:0007669"/>
    <property type="project" value="UniProtKB-ARBA"/>
</dbReference>
<dbReference type="OrthoDB" id="8353433at2"/>
<feature type="transmembrane region" description="Helical" evidence="8">
    <location>
        <begin position="7"/>
        <end position="24"/>
    </location>
</feature>
<evidence type="ECO:0000256" key="6">
    <source>
        <dbReference type="ARBA" id="ARBA00022989"/>
    </source>
</evidence>
<evidence type="ECO:0000256" key="8">
    <source>
        <dbReference type="SAM" id="Phobius"/>
    </source>
</evidence>
<evidence type="ECO:0000313" key="10">
    <source>
        <dbReference type="EMBL" id="RXG11719.1"/>
    </source>
</evidence>
<feature type="domain" description="Glycosyltransferase RgtA/B/C/D-like" evidence="9">
    <location>
        <begin position="62"/>
        <end position="225"/>
    </location>
</feature>
<evidence type="ECO:0000313" key="11">
    <source>
        <dbReference type="Proteomes" id="UP000289821"/>
    </source>
</evidence>
<accession>A0A4Q0NNS0</accession>
<keyword evidence="5 8" id="KW-0812">Transmembrane</keyword>
<dbReference type="GO" id="GO:0010041">
    <property type="term" value="P:response to iron(III) ion"/>
    <property type="evidence" value="ECO:0007669"/>
    <property type="project" value="TreeGrafter"/>
</dbReference>
<sequence length="546" mass="62938">MSIDEKYYPLIILAVCVLLFFPHLDVLYANIMEARNFITAREMLHYDNWVFTTMNGEARYEKPPLPTWLAAFSGAIFGISKLWALRLPSAIITTVMALFSFWLSRKRLSLSAKQSLYTALILATSFYVIFAGRNGTWDIFAHSFMLGGIYFLFQFFTESKQKYRNASLAGLFIGLSFMSKGPVSHFALLSPFLIAYAWVYKFRSFKSRIAPFMGLLVIALALSSWWALAIYFGDGETAQAIADKESAAWANHNTRPFYYYWSFFTQSGIWTVPAFVALLYPYLKSRVTHLKAYRFSLIWTLAAVVLLSCIPEKKSRYLLPVLIPLALNTSFYIEYLVRSFKNLSDKRETIPVYFYFGLIAVICVLAGPALLYLFINNFRSTDWLWYGLFQLAAIAFAFVIIKSLRSKIIEPAFFVVIGFSCAIILFVFPLVRLTYTNQDFREIAPIISDYEAAGKPIYLLENSSPELIWDFGQRVPTLISRDSKELPDAEFFYVIIEQDRIDRLKEELPEYKLEQIDCYDGNITSKADRNYKTRRIGCIYKAQLKD</sequence>
<reference evidence="10 11" key="1">
    <citation type="submission" date="2018-07" db="EMBL/GenBank/DDBJ databases">
        <title>Leeuwenhoekiella genomics.</title>
        <authorList>
            <person name="Tahon G."/>
            <person name="Willems A."/>
        </authorList>
    </citation>
    <scope>NUCLEOTIDE SEQUENCE [LARGE SCALE GENOMIC DNA]</scope>
    <source>
        <strain evidence="10 11">R-50232</strain>
    </source>
</reference>
<keyword evidence="7 8" id="KW-0472">Membrane</keyword>
<feature type="transmembrane region" description="Helical" evidence="8">
    <location>
        <begin position="258"/>
        <end position="280"/>
    </location>
</feature>
<keyword evidence="3" id="KW-0328">Glycosyltransferase</keyword>
<keyword evidence="11" id="KW-1185">Reference proteome</keyword>
<protein>
    <submittedName>
        <fullName evidence="10">4-amino-4-deoxy-L-arabinose transferase-like glycosyltransferase</fullName>
    </submittedName>
</protein>
<gene>
    <name evidence="10" type="ORF">DSM04_10944</name>
</gene>
<keyword evidence="4 10" id="KW-0808">Transferase</keyword>
<name>A0A4Q0NNS0_9FLAO</name>
<dbReference type="AlphaFoldDB" id="A0A4Q0NNS0"/>
<evidence type="ECO:0000256" key="5">
    <source>
        <dbReference type="ARBA" id="ARBA00022692"/>
    </source>
</evidence>
<evidence type="ECO:0000256" key="3">
    <source>
        <dbReference type="ARBA" id="ARBA00022676"/>
    </source>
</evidence>
<dbReference type="InterPro" id="IPR050297">
    <property type="entry name" value="LipidA_mod_glycosyltrf_83"/>
</dbReference>
<feature type="transmembrane region" description="Helical" evidence="8">
    <location>
        <begin position="413"/>
        <end position="431"/>
    </location>
</feature>
<comment type="caution">
    <text evidence="10">The sequence shown here is derived from an EMBL/GenBank/DDBJ whole genome shotgun (WGS) entry which is preliminary data.</text>
</comment>
<dbReference type="Proteomes" id="UP000289821">
    <property type="component" value="Unassembled WGS sequence"/>
</dbReference>
<dbReference type="RefSeq" id="WP_128762719.1">
    <property type="nucleotide sequence ID" value="NZ_QOVI01000009.1"/>
</dbReference>
<keyword evidence="6 8" id="KW-1133">Transmembrane helix</keyword>
<feature type="transmembrane region" description="Helical" evidence="8">
    <location>
        <begin position="115"/>
        <end position="133"/>
    </location>
</feature>
<feature type="transmembrane region" description="Helical" evidence="8">
    <location>
        <begin position="292"/>
        <end position="311"/>
    </location>
</feature>
<feature type="transmembrane region" description="Helical" evidence="8">
    <location>
        <begin position="209"/>
        <end position="232"/>
    </location>
</feature>
<feature type="transmembrane region" description="Helical" evidence="8">
    <location>
        <begin position="349"/>
        <end position="371"/>
    </location>
</feature>
<dbReference type="Pfam" id="PF13231">
    <property type="entry name" value="PMT_2"/>
    <property type="match status" value="1"/>
</dbReference>
<feature type="transmembrane region" description="Helical" evidence="8">
    <location>
        <begin position="163"/>
        <end position="179"/>
    </location>
</feature>
<feature type="transmembrane region" description="Helical" evidence="8">
    <location>
        <begin position="383"/>
        <end position="401"/>
    </location>
</feature>
<feature type="transmembrane region" description="Helical" evidence="8">
    <location>
        <begin position="317"/>
        <end position="337"/>
    </location>
</feature>
<keyword evidence="2" id="KW-1003">Cell membrane</keyword>
<dbReference type="PANTHER" id="PTHR33908:SF3">
    <property type="entry name" value="UNDECAPRENYL PHOSPHATE-ALPHA-4-AMINO-4-DEOXY-L-ARABINOSE ARABINOSYL TRANSFERASE"/>
    <property type="match status" value="1"/>
</dbReference>
<feature type="transmembrane region" description="Helical" evidence="8">
    <location>
        <begin position="83"/>
        <end position="103"/>
    </location>
</feature>
<feature type="transmembrane region" description="Helical" evidence="8">
    <location>
        <begin position="139"/>
        <end position="156"/>
    </location>
</feature>
<proteinExistence type="predicted"/>